<comment type="caution">
    <text evidence="1">The sequence shown here is derived from an EMBL/GenBank/DDBJ whole genome shotgun (WGS) entry which is preliminary data.</text>
</comment>
<keyword evidence="1" id="KW-0472">Membrane</keyword>
<evidence type="ECO:0000313" key="2">
    <source>
        <dbReference type="Proteomes" id="UP001497744"/>
    </source>
</evidence>
<accession>A0AAV4M167</accession>
<sequence length="216" mass="24551">MPQTLGTWHMKLDAEEDLITGANFNIEVSFYNPAIYSVTFYPKKAVFYNYPIGSDVECLKCNYTGRSSEQDGVKGDKYKLHREVLRLTTDGLISLRDFEVVVPRKTTQFGIFKASVPFRAYFKIPRNNTALLAELKPLYLDCKKHKTLLLSIRIEDVHTRFGFITRKVPSEYELFLPLRCEVDAGIDNWFQDPGSFNGVILGGAANIAANHNDAWA</sequence>
<organism evidence="1 2">
    <name type="scientific">Babesia caballi</name>
    <dbReference type="NCBI Taxonomy" id="5871"/>
    <lineage>
        <taxon>Eukaryota</taxon>
        <taxon>Sar</taxon>
        <taxon>Alveolata</taxon>
        <taxon>Apicomplexa</taxon>
        <taxon>Aconoidasida</taxon>
        <taxon>Piroplasmida</taxon>
        <taxon>Babesiidae</taxon>
        <taxon>Babesia</taxon>
    </lineage>
</organism>
<dbReference type="RefSeq" id="XP_067717706.1">
    <property type="nucleotide sequence ID" value="XM_067861605.1"/>
</dbReference>
<protein>
    <submittedName>
        <fullName evidence="1">Transmembrane protein, putative</fullName>
    </submittedName>
</protein>
<keyword evidence="2" id="KW-1185">Reference proteome</keyword>
<keyword evidence="1" id="KW-0812">Transmembrane</keyword>
<reference evidence="1 2" key="1">
    <citation type="submission" date="2021-06" db="EMBL/GenBank/DDBJ databases">
        <title>Genome sequence of Babesia caballi.</title>
        <authorList>
            <person name="Yamagishi J."/>
            <person name="Kidaka T."/>
            <person name="Ochi A."/>
        </authorList>
    </citation>
    <scope>NUCLEOTIDE SEQUENCE [LARGE SCALE GENOMIC DNA]</scope>
    <source>
        <strain evidence="1">USDA-D6B2</strain>
    </source>
</reference>
<name>A0AAV4M167_BABCB</name>
<dbReference type="GeneID" id="94197118"/>
<evidence type="ECO:0000313" key="1">
    <source>
        <dbReference type="EMBL" id="GIX65637.1"/>
    </source>
</evidence>
<gene>
    <name evidence="1" type="ORF">BcabD6B2_50720</name>
</gene>
<dbReference type="Proteomes" id="UP001497744">
    <property type="component" value="Unassembled WGS sequence"/>
</dbReference>
<dbReference type="AlphaFoldDB" id="A0AAV4M167"/>
<dbReference type="EMBL" id="BPLF01000005">
    <property type="protein sequence ID" value="GIX65637.1"/>
    <property type="molecule type" value="Genomic_DNA"/>
</dbReference>
<proteinExistence type="predicted"/>